<organism evidence="11 12">
    <name type="scientific">Coemansia spiralis</name>
    <dbReference type="NCBI Taxonomy" id="417178"/>
    <lineage>
        <taxon>Eukaryota</taxon>
        <taxon>Fungi</taxon>
        <taxon>Fungi incertae sedis</taxon>
        <taxon>Zoopagomycota</taxon>
        <taxon>Kickxellomycotina</taxon>
        <taxon>Kickxellomycetes</taxon>
        <taxon>Kickxellales</taxon>
        <taxon>Kickxellaceae</taxon>
        <taxon>Coemansia</taxon>
    </lineage>
</organism>
<keyword evidence="5" id="KW-0862">Zinc</keyword>
<dbReference type="Pfam" id="PF00641">
    <property type="entry name" value="Zn_ribbon_RanBP"/>
    <property type="match status" value="1"/>
</dbReference>
<feature type="region of interest" description="Disordered" evidence="9">
    <location>
        <begin position="1112"/>
        <end position="1139"/>
    </location>
</feature>
<feature type="region of interest" description="Disordered" evidence="9">
    <location>
        <begin position="1288"/>
        <end position="1308"/>
    </location>
</feature>
<evidence type="ECO:0000256" key="9">
    <source>
        <dbReference type="SAM" id="MobiDB-lite"/>
    </source>
</evidence>
<evidence type="ECO:0000256" key="7">
    <source>
        <dbReference type="PROSITE-ProRule" id="PRU00322"/>
    </source>
</evidence>
<dbReference type="EMBL" id="JANBTW010000008">
    <property type="protein sequence ID" value="KAJ2679921.1"/>
    <property type="molecule type" value="Genomic_DNA"/>
</dbReference>
<evidence type="ECO:0000256" key="2">
    <source>
        <dbReference type="ARBA" id="ARBA00022448"/>
    </source>
</evidence>
<feature type="compositionally biased region" description="Polar residues" evidence="9">
    <location>
        <begin position="1837"/>
        <end position="1847"/>
    </location>
</feature>
<feature type="compositionally biased region" description="Basic and acidic residues" evidence="9">
    <location>
        <begin position="1745"/>
        <end position="1765"/>
    </location>
</feature>
<dbReference type="Pfam" id="PF16755">
    <property type="entry name" value="Beta-prop_NUP159_NUP214"/>
    <property type="match status" value="1"/>
</dbReference>
<comment type="subcellular location">
    <subcellularLocation>
        <location evidence="1">Nucleus</location>
    </subcellularLocation>
</comment>
<sequence>MRGEQLVDILHNQVNDNTCLRISDKRFSISRRETPSYSKLLAISNTYGYTVAGTPSADAQDTLLKGTSKGTNTAIKLDARKEIDLASYGKPTHVDISADELSVVVATISGKVLVFSATLLVGKGVSTPEKVISVGGELRDLRANPLEAPTTVAALTLPGDLLMLDITTGSCETVVASSDYECITCICWSRKGKQIVCGDISGKLTRRTPTDGAAKRIIEPQEEDGNILDEFSVLAVDWIDTYTFFVVYGVFPDGGLKPGNGGGGTGNNEDGEDDGIEDNMTAAYVITQDNKKAPMEWKYIEDPCSSMMCPQRYAGFHIACISNWGESARNIIIMAGTSSDATMTIGEAATSESPDGGSGIDESSICWAQWDIDGSMAVMPLSAVTSNDDTSTDAFPIGIAIDYTSNKDLPPVSDDGERVGPVPILWILNTDACLLAYHIYNIYEMCNGGSSSNMVKNIKQLPSTASNPDSQSPLLAPTTAPPRAFGPIASPGSSKLPTFSLGGGAFGSASSSGFGKFGSLASTVKAPSATGVTGQPVFGSGSKIGSSNGGTTGFGGFGQTPLGSGKSIFDAPSQGPSIFDSPAKEGGLSIFDAPAKGQSIFGQPQKNPSASPAPAAKPTGSIASAISTKFKETTPTSVSFGSAAGFGTAKPTAASTKPFDATSRSAASGTSSFGSSFGAFSNKNVASGTNLDRDNAASYSNQDSKFGNANSSAQLGQRLETQRFEDAKKTRALQEEQKKREEAERLQMLEKRKEEERQEAERFKAIEKRKEEEKQEAMRRELEEKTGELVRKQYILTCNKFDSDLKAFAAAIKQTEFSIAQVRSARLPPINIDPSVQQLASLTGRMDALSIEDTDAWNSVADVLLEALQVSRDELQTSQKTVAKQMSSQLRMETKREEINRILETAASALALPNATVDGGLNPLQRDYQRRLKRAYDLIDKRIKDVEQVVGLEADRLESVYNNLPKSLRAPTIDSIQRTLLNVSNTLDQKNQELDKLTARIEAMGLDKSSEKSSLARKQRTKRTPPIFSVLSPSDSVAKNNVASDGSPVAATGATATNFRTAASGIPWSPDNLPFSIPKTGRHNRGFGLRFEDLMVSGKSSAKTPGAFNMQEDKLGLSNSSPLQDKSDSPTKSNPLFPSAQVRELVPRSTKSLRKTSIVLDNDTGVHAFAADDNASVSTTSTFSNAAAYIQVRKQRTLVRDVLTRSKRSASVFGAPESAASTTYKFGNTTPSLAVSNQTPMPNLERYVKAFGKLKIAEPEPEPEAASASGISEGISAHAFSGTAGAAKPTGFGNMSKQAEEAKPTTSNFGSFVPVSGLSLRTASSASVASPITTTTTMNTVSGIFGGLKSSGSLAFGSPNMPTPDSSAAAAKTGTRTIFGFGEPKPSSEKASDEWTCSVCELKSPNSAVKCTVCDAPKPGEEPAQQIAASITSTDFGRFVPSGSRTFGAPSASAPGKSTATSKDSFKPAFGFGSFTAPAVQPEEWTCAVCELKSPGNAIKCTVCDAPKPGEKPAKPPVASTTSTFGGFKPSGGISFGSQASTPATSIVVSIASSDSPKPAQTSSISTFGSFASAGSSGFKPSGGISFGLSMKAALNTPASKVESSSKPMFGSGGFEAAVAKSSEWACEVCELKSPSSATKCTVCDAPKPEEKHTQHTATSALSGFGAFKPSAGLSLGSPPSLSHAEGQSVLSTLKSEPASAAEKFASEAEESGSATSSDVDNASEVGSLEEHLSEYSEEGIGSEDYEHSEDVSDRSDNEDNEKADNISQTYADIVKVGVSEDDEAKAGVESLDSDNEHTHSTAAAGSGGEKEDNKETDQKEAEAAMKKYEQAAHTEAASTYDVQSTSEARDQDVAVDELVSHGEPEYGEEHGNEREEQEHDSDGFVHVSQLESGNKSTEDVSQKEPATSILSSEKARSETSETSDPNMVNKEAEIIENTPGADASVERDASTVSSGVGMQDNVPSHIVDEIRQQLEGTAADKLVDCVFSSIVNSTAVAISADAPSKDQIETVPEDTKEEESQLLDTRTSEEFVMLSQSDSIVDIAPSPDSKSDSNSNNELTFDLGELATGIDTVSTADVVSDDGSELSNTGSGLSIKSPISISQSYFTGKKEASATTPPSGSVQSLLEEPLPVEETKQPEASQSDSKSSFFKAGKLGKFGAFGNKGIFGSSQTASFASSGPAGNSGLPKAFSGVAQKSSTPAFGSKLDRPAFGVASMSSYESNKRVSSRSGSSSSLASMNKLASGFDARGSSNVDPFAAYRKANSASPVAIRQGDNESIFSQRSREYSPRPFVDLDTTAFSKISAAAAPKKTPDPLRNSIEDDGFGAGENSSDDNDYDSD</sequence>
<dbReference type="InterPro" id="IPR039462">
    <property type="entry name" value="Nup159/Nup146_N"/>
</dbReference>
<feature type="region of interest" description="Disordered" evidence="9">
    <location>
        <begin position="2265"/>
        <end position="2292"/>
    </location>
</feature>
<feature type="region of interest" description="Disordered" evidence="9">
    <location>
        <begin position="461"/>
        <end position="489"/>
    </location>
</feature>
<feature type="domain" description="RanBP2-type" evidence="10">
    <location>
        <begin position="1390"/>
        <end position="1420"/>
    </location>
</feature>
<feature type="region of interest" description="Disordered" evidence="9">
    <location>
        <begin position="598"/>
        <end position="620"/>
    </location>
</feature>
<keyword evidence="4 7" id="KW-0863">Zinc-finger</keyword>
<feature type="compositionally biased region" description="Polar residues" evidence="9">
    <location>
        <begin position="461"/>
        <end position="472"/>
    </location>
</feature>
<dbReference type="GO" id="GO:0005643">
    <property type="term" value="C:nuclear pore"/>
    <property type="evidence" value="ECO:0007669"/>
    <property type="project" value="TreeGrafter"/>
</dbReference>
<dbReference type="SMART" id="SM00547">
    <property type="entry name" value="ZnF_RBZ"/>
    <property type="match status" value="3"/>
</dbReference>
<dbReference type="InterPro" id="IPR015943">
    <property type="entry name" value="WD40/YVTN_repeat-like_dom_sf"/>
</dbReference>
<dbReference type="SUPFAM" id="SSF117289">
    <property type="entry name" value="Nucleoporin domain"/>
    <property type="match status" value="1"/>
</dbReference>
<evidence type="ECO:0000256" key="5">
    <source>
        <dbReference type="ARBA" id="ARBA00022833"/>
    </source>
</evidence>
<evidence type="ECO:0000313" key="12">
    <source>
        <dbReference type="Proteomes" id="UP001151518"/>
    </source>
</evidence>
<evidence type="ECO:0000256" key="8">
    <source>
        <dbReference type="SAM" id="Coils"/>
    </source>
</evidence>
<feature type="compositionally biased region" description="Low complexity" evidence="9">
    <location>
        <begin position="2228"/>
        <end position="2237"/>
    </location>
</feature>
<evidence type="ECO:0000259" key="10">
    <source>
        <dbReference type="PROSITE" id="PS50199"/>
    </source>
</evidence>
<evidence type="ECO:0000256" key="1">
    <source>
        <dbReference type="ARBA" id="ARBA00004123"/>
    </source>
</evidence>
<feature type="region of interest" description="Disordered" evidence="9">
    <location>
        <begin position="549"/>
        <end position="584"/>
    </location>
</feature>
<feature type="region of interest" description="Disordered" evidence="9">
    <location>
        <begin position="2173"/>
        <end position="2209"/>
    </location>
</feature>
<dbReference type="GO" id="GO:0017056">
    <property type="term" value="F:structural constituent of nuclear pore"/>
    <property type="evidence" value="ECO:0007669"/>
    <property type="project" value="TreeGrafter"/>
</dbReference>
<protein>
    <recommendedName>
        <fullName evidence="10">RanBP2-type domain-containing protein</fullName>
    </recommendedName>
</protein>
<feature type="domain" description="RanBP2-type" evidence="10">
    <location>
        <begin position="1621"/>
        <end position="1650"/>
    </location>
</feature>
<feature type="compositionally biased region" description="Polar residues" evidence="9">
    <location>
        <begin position="2173"/>
        <end position="2182"/>
    </location>
</feature>
<dbReference type="Gene3D" id="4.10.1060.10">
    <property type="entry name" value="Zinc finger, RanBP2-type"/>
    <property type="match status" value="3"/>
</dbReference>
<feature type="compositionally biased region" description="Low complexity" evidence="9">
    <location>
        <begin position="661"/>
        <end position="678"/>
    </location>
</feature>
<feature type="compositionally biased region" description="Acidic residues" evidence="9">
    <location>
        <begin position="2331"/>
        <end position="2340"/>
    </location>
</feature>
<reference evidence="11" key="1">
    <citation type="submission" date="2022-07" db="EMBL/GenBank/DDBJ databases">
        <title>Phylogenomic reconstructions and comparative analyses of Kickxellomycotina fungi.</title>
        <authorList>
            <person name="Reynolds N.K."/>
            <person name="Stajich J.E."/>
            <person name="Barry K."/>
            <person name="Grigoriev I.V."/>
            <person name="Crous P."/>
            <person name="Smith M.E."/>
        </authorList>
    </citation>
    <scope>NUCLEOTIDE SEQUENCE</scope>
    <source>
        <strain evidence="11">NRRL 3115</strain>
    </source>
</reference>
<dbReference type="PANTHER" id="PTHR23193">
    <property type="entry name" value="NUCLEAR PORE COMPLEX PROTEIN NUP"/>
    <property type="match status" value="1"/>
</dbReference>
<feature type="compositionally biased region" description="Polar residues" evidence="9">
    <location>
        <begin position="697"/>
        <end position="715"/>
    </location>
</feature>
<gene>
    <name evidence="11" type="ORF">GGI25_001110</name>
</gene>
<feature type="compositionally biased region" description="Basic and acidic residues" evidence="9">
    <location>
        <begin position="1848"/>
        <end position="1884"/>
    </location>
</feature>
<feature type="region of interest" description="Disordered" evidence="9">
    <location>
        <begin position="2218"/>
        <end position="2237"/>
    </location>
</feature>
<evidence type="ECO:0000256" key="3">
    <source>
        <dbReference type="ARBA" id="ARBA00022723"/>
    </source>
</evidence>
<keyword evidence="2" id="KW-0813">Transport</keyword>
<dbReference type="PANTHER" id="PTHR23193:SF23">
    <property type="entry name" value="NUCLEAR PORE COMPLEX PROTEIN NUP153"/>
    <property type="match status" value="1"/>
</dbReference>
<evidence type="ECO:0000256" key="6">
    <source>
        <dbReference type="ARBA" id="ARBA00023242"/>
    </source>
</evidence>
<dbReference type="PROSITE" id="PS50199">
    <property type="entry name" value="ZF_RANBP2_2"/>
    <property type="match status" value="3"/>
</dbReference>
<dbReference type="InterPro" id="IPR001876">
    <property type="entry name" value="Znf_RanBP2"/>
</dbReference>
<name>A0A9W8L0D6_9FUNG</name>
<feature type="region of interest" description="Disordered" evidence="9">
    <location>
        <begin position="693"/>
        <end position="743"/>
    </location>
</feature>
<feature type="compositionally biased region" description="Basic and acidic residues" evidence="9">
    <location>
        <begin position="720"/>
        <end position="743"/>
    </location>
</feature>
<feature type="region of interest" description="Disordered" evidence="9">
    <location>
        <begin position="1009"/>
        <end position="1028"/>
    </location>
</feature>
<keyword evidence="8" id="KW-0175">Coiled coil</keyword>
<dbReference type="GO" id="GO:0006606">
    <property type="term" value="P:protein import into nucleus"/>
    <property type="evidence" value="ECO:0007669"/>
    <property type="project" value="TreeGrafter"/>
</dbReference>
<dbReference type="OrthoDB" id="248320at2759"/>
<feature type="compositionally biased region" description="Low complexity" evidence="9">
    <location>
        <begin position="473"/>
        <end position="482"/>
    </location>
</feature>
<proteinExistence type="predicted"/>
<feature type="domain" description="RanBP2-type" evidence="10">
    <location>
        <begin position="1481"/>
        <end position="1510"/>
    </location>
</feature>
<feature type="region of interest" description="Disordered" evidence="9">
    <location>
        <begin position="635"/>
        <end position="678"/>
    </location>
</feature>
<dbReference type="Proteomes" id="UP001151518">
    <property type="component" value="Unassembled WGS sequence"/>
</dbReference>
<comment type="caution">
    <text evidence="11">The sequence shown here is derived from an EMBL/GenBank/DDBJ whole genome shotgun (WGS) entry which is preliminary data.</text>
</comment>
<dbReference type="GO" id="GO:0006405">
    <property type="term" value="P:RNA export from nucleus"/>
    <property type="evidence" value="ECO:0007669"/>
    <property type="project" value="TreeGrafter"/>
</dbReference>
<feature type="coiled-coil region" evidence="8">
    <location>
        <begin position="973"/>
        <end position="1007"/>
    </location>
</feature>
<feature type="compositionally biased region" description="Polar residues" evidence="9">
    <location>
        <begin position="2114"/>
        <end position="2125"/>
    </location>
</feature>
<feature type="compositionally biased region" description="Gly residues" evidence="9">
    <location>
        <begin position="549"/>
        <end position="558"/>
    </location>
</feature>
<evidence type="ECO:0000256" key="4">
    <source>
        <dbReference type="ARBA" id="ARBA00022771"/>
    </source>
</evidence>
<evidence type="ECO:0000313" key="11">
    <source>
        <dbReference type="EMBL" id="KAJ2679921.1"/>
    </source>
</evidence>
<keyword evidence="3" id="KW-0479">Metal-binding</keyword>
<feature type="compositionally biased region" description="Basic and acidic residues" evidence="9">
    <location>
        <begin position="1809"/>
        <end position="1833"/>
    </location>
</feature>
<feature type="region of interest" description="Disordered" evidence="9">
    <location>
        <begin position="1676"/>
        <end position="1961"/>
    </location>
</feature>
<feature type="region of interest" description="Disordered" evidence="9">
    <location>
        <begin position="2111"/>
        <end position="2149"/>
    </location>
</feature>
<dbReference type="Gene3D" id="2.130.10.10">
    <property type="entry name" value="YVTN repeat-like/Quinoprotein amine dehydrogenase"/>
    <property type="match status" value="1"/>
</dbReference>
<feature type="compositionally biased region" description="Polar residues" evidence="9">
    <location>
        <begin position="1117"/>
        <end position="1136"/>
    </location>
</feature>
<dbReference type="InterPro" id="IPR026054">
    <property type="entry name" value="Nucleoporin"/>
</dbReference>
<dbReference type="GO" id="GO:0008270">
    <property type="term" value="F:zinc ion binding"/>
    <property type="evidence" value="ECO:0007669"/>
    <property type="project" value="UniProtKB-KW"/>
</dbReference>
<feature type="compositionally biased region" description="Low complexity" evidence="9">
    <location>
        <begin position="603"/>
        <end position="618"/>
    </location>
</feature>
<feature type="region of interest" description="Disordered" evidence="9">
    <location>
        <begin position="2304"/>
        <end position="2340"/>
    </location>
</feature>
<dbReference type="GO" id="GO:0008139">
    <property type="term" value="F:nuclear localization sequence binding"/>
    <property type="evidence" value="ECO:0007669"/>
    <property type="project" value="TreeGrafter"/>
</dbReference>
<keyword evidence="6" id="KW-0539">Nucleus</keyword>
<accession>A0A9W8L0D6</accession>